<dbReference type="RefSeq" id="WP_093917957.1">
    <property type="nucleotide sequence ID" value="NZ_FONW01000001.1"/>
</dbReference>
<sequence>MYLISSCLVGINCRYNGGSTCHPKLEELLKKGVAIAVCPEILGDLPIPRDPCEIQANKGQLSVCTKNGCDYTKAFRQGAQKTLDICQTTGVTQAILQSRSPSCGSGQIYDGSFTGKLIDGNGLTAELLQNNGVSVYTETEWLKQFED</sequence>
<dbReference type="PANTHER" id="PTHR30087">
    <property type="entry name" value="INNER MEMBRANE PROTEIN"/>
    <property type="match status" value="1"/>
</dbReference>
<dbReference type="GO" id="GO:0016874">
    <property type="term" value="F:ligase activity"/>
    <property type="evidence" value="ECO:0007669"/>
    <property type="project" value="UniProtKB-KW"/>
</dbReference>
<dbReference type="Pfam" id="PF04463">
    <property type="entry name" value="2-thiour_desulf"/>
    <property type="match status" value="1"/>
</dbReference>
<dbReference type="STRING" id="655355.SAMN05216283_101204"/>
<accession>A0A1I2ASB4</accession>
<dbReference type="Proteomes" id="UP000198964">
    <property type="component" value="Unassembled WGS sequence"/>
</dbReference>
<organism evidence="1 2">
    <name type="scientific">Sunxiuqinia elliptica</name>
    <dbReference type="NCBI Taxonomy" id="655355"/>
    <lineage>
        <taxon>Bacteria</taxon>
        <taxon>Pseudomonadati</taxon>
        <taxon>Bacteroidota</taxon>
        <taxon>Bacteroidia</taxon>
        <taxon>Marinilabiliales</taxon>
        <taxon>Prolixibacteraceae</taxon>
        <taxon>Sunxiuqinia</taxon>
    </lineage>
</organism>
<evidence type="ECO:0000313" key="1">
    <source>
        <dbReference type="EMBL" id="SFE46639.1"/>
    </source>
</evidence>
<gene>
    <name evidence="1" type="ORF">SAMN05216283_101204</name>
</gene>
<dbReference type="AlphaFoldDB" id="A0A1I2ASB4"/>
<reference evidence="1 2" key="1">
    <citation type="submission" date="2016-10" db="EMBL/GenBank/DDBJ databases">
        <authorList>
            <person name="de Groot N.N."/>
        </authorList>
    </citation>
    <scope>NUCLEOTIDE SEQUENCE [LARGE SCALE GENOMIC DNA]</scope>
    <source>
        <strain evidence="1 2">CGMCC 1.9156</strain>
    </source>
</reference>
<evidence type="ECO:0000313" key="2">
    <source>
        <dbReference type="Proteomes" id="UP000198964"/>
    </source>
</evidence>
<dbReference type="PANTHER" id="PTHR30087:SF1">
    <property type="entry name" value="HYPOTHETICAL CYTOSOLIC PROTEIN"/>
    <property type="match status" value="1"/>
</dbReference>
<keyword evidence="1" id="KW-0436">Ligase</keyword>
<dbReference type="InterPro" id="IPR007553">
    <property type="entry name" value="2-thiour_desulf"/>
</dbReference>
<proteinExistence type="predicted"/>
<name>A0A1I2ASB4_9BACT</name>
<dbReference type="EMBL" id="FONW01000001">
    <property type="protein sequence ID" value="SFE46639.1"/>
    <property type="molecule type" value="Genomic_DNA"/>
</dbReference>
<protein>
    <submittedName>
        <fullName evidence="1">D-alanine-D-alanine ligase</fullName>
    </submittedName>
</protein>
<keyword evidence="2" id="KW-1185">Reference proteome</keyword>